<dbReference type="Gene3D" id="3.40.390.10">
    <property type="entry name" value="Collagenase (Catalytic Domain)"/>
    <property type="match status" value="1"/>
</dbReference>
<keyword evidence="9" id="KW-0732">Signal</keyword>
<evidence type="ECO:0000313" key="13">
    <source>
        <dbReference type="RefSeq" id="XP_036673486.3"/>
    </source>
</evidence>
<dbReference type="PROSITE" id="PS51885">
    <property type="entry name" value="NEPRILYSIN"/>
    <property type="match status" value="1"/>
</dbReference>
<keyword evidence="6" id="KW-0378">Hydrolase</keyword>
<evidence type="ECO:0000259" key="11">
    <source>
        <dbReference type="Pfam" id="PF05649"/>
    </source>
</evidence>
<evidence type="ECO:0000256" key="3">
    <source>
        <dbReference type="ARBA" id="ARBA00007357"/>
    </source>
</evidence>
<evidence type="ECO:0000256" key="1">
    <source>
        <dbReference type="ARBA" id="ARBA00001947"/>
    </source>
</evidence>
<dbReference type="GO" id="GO:0016485">
    <property type="term" value="P:protein processing"/>
    <property type="evidence" value="ECO:0007669"/>
    <property type="project" value="TreeGrafter"/>
</dbReference>
<evidence type="ECO:0000256" key="9">
    <source>
        <dbReference type="SAM" id="SignalP"/>
    </source>
</evidence>
<keyword evidence="8" id="KW-0482">Metalloprotease</keyword>
<dbReference type="PANTHER" id="PTHR11733:SF238">
    <property type="entry name" value="FI07649P-RELATED"/>
    <property type="match status" value="1"/>
</dbReference>
<name>A0AB40A8B7_DROSZ</name>
<evidence type="ECO:0000256" key="2">
    <source>
        <dbReference type="ARBA" id="ARBA00004401"/>
    </source>
</evidence>
<reference evidence="13" key="1">
    <citation type="submission" date="2025-08" db="UniProtKB">
        <authorList>
            <consortium name="RefSeq"/>
        </authorList>
    </citation>
    <scope>IDENTIFICATION</scope>
</reference>
<feature type="signal peptide" evidence="9">
    <location>
        <begin position="1"/>
        <end position="21"/>
    </location>
</feature>
<dbReference type="InterPro" id="IPR008753">
    <property type="entry name" value="Peptidase_M13_N"/>
</dbReference>
<dbReference type="Pfam" id="PF01431">
    <property type="entry name" value="Peptidase_M13"/>
    <property type="match status" value="1"/>
</dbReference>
<dbReference type="AlphaFoldDB" id="A0AB40A8B7"/>
<dbReference type="PRINTS" id="PR00786">
    <property type="entry name" value="NEPRILYSIN"/>
</dbReference>
<dbReference type="RefSeq" id="XP_036673486.3">
    <property type="nucleotide sequence ID" value="XM_036817591.3"/>
</dbReference>
<dbReference type="SUPFAM" id="SSF55486">
    <property type="entry name" value="Metalloproteases ('zincins'), catalytic domain"/>
    <property type="match status" value="1"/>
</dbReference>
<sequence>MMASWVLWLCLLWVLMVPILAKPPDAENPFADDLTSEYAKKIIVQAKVADIKIMMKPEVAPCDDFYTHACGNWHRHNPAQLLGNLMTDTFQLISKGFDRRLQRLLRSNDLQSELEKKMQRFFLSCNLVHRDDVHYKLALENVIREYGELPALAGHQLNSSDFSWWRTVAKIQHKYGKQIILGLSILHDVRNTSINRVYLGPPEDEPNSVVVLNLLEEASTSKDLQHYFGLTPSVAKHTAEQLLELERVLNSGGSSGGSLEDSLSLYSLADLEEKYSDQLNFTEFLSLVLGEENIPELLYINDEKYLDNALHTMRSTPLAAQSNYIMWKLVEDFLVEAKPGEMAKWCTEKTKSYFGKLAEHAVYQRYRNLDTEAEVHKIWGQIKGIFRQHLMGDKLDWISNATRQLAVEKLEQMQLNINSYDSENFEDLFGEVSIDRLNYVTNVQQLDIERAKRLVARINEPPRSLDATDVLGFTPAYSMLENNITIPVALLQPRYLWGDQYPEALKYATLGYLLAHEMLHGFDDDGMKYDATGSLAPWWDSKSRYEFEERRKCFQAQYHQYKYGGSELPETKVQSENIADNGGLKLAYAAYKIWLRQQTEEVRQRETMEGLPFDNRQLFFLGFAQLWCDDVQSLFKSRVAQSDTHAPSKYRVIGPLSNFQEFSWVFNCSQSATMDPEYKCAIY</sequence>
<feature type="domain" description="Peptidase M13 C-terminal" evidence="10">
    <location>
        <begin position="477"/>
        <end position="681"/>
    </location>
</feature>
<evidence type="ECO:0000256" key="4">
    <source>
        <dbReference type="ARBA" id="ARBA00022670"/>
    </source>
</evidence>
<keyword evidence="7" id="KW-0862">Zinc</keyword>
<evidence type="ECO:0000259" key="10">
    <source>
        <dbReference type="Pfam" id="PF01431"/>
    </source>
</evidence>
<evidence type="ECO:0000256" key="8">
    <source>
        <dbReference type="ARBA" id="ARBA00023049"/>
    </source>
</evidence>
<organism evidence="12 13">
    <name type="scientific">Drosophila suzukii</name>
    <name type="common">Spotted-wing drosophila fruit fly</name>
    <dbReference type="NCBI Taxonomy" id="28584"/>
    <lineage>
        <taxon>Eukaryota</taxon>
        <taxon>Metazoa</taxon>
        <taxon>Ecdysozoa</taxon>
        <taxon>Arthropoda</taxon>
        <taxon>Hexapoda</taxon>
        <taxon>Insecta</taxon>
        <taxon>Pterygota</taxon>
        <taxon>Neoptera</taxon>
        <taxon>Endopterygota</taxon>
        <taxon>Diptera</taxon>
        <taxon>Brachycera</taxon>
        <taxon>Muscomorpha</taxon>
        <taxon>Ephydroidea</taxon>
        <taxon>Drosophilidae</taxon>
        <taxon>Drosophila</taxon>
        <taxon>Sophophora</taxon>
    </lineage>
</organism>
<evidence type="ECO:0000256" key="6">
    <source>
        <dbReference type="ARBA" id="ARBA00022801"/>
    </source>
</evidence>
<feature type="chain" id="PRO_5047472768" evidence="9">
    <location>
        <begin position="22"/>
        <end position="683"/>
    </location>
</feature>
<dbReference type="Proteomes" id="UP001652628">
    <property type="component" value="Chromosome 3"/>
</dbReference>
<dbReference type="InterPro" id="IPR042089">
    <property type="entry name" value="Peptidase_M13_dom_2"/>
</dbReference>
<dbReference type="GO" id="GO:0005886">
    <property type="term" value="C:plasma membrane"/>
    <property type="evidence" value="ECO:0007669"/>
    <property type="project" value="UniProtKB-SubCell"/>
</dbReference>
<evidence type="ECO:0000256" key="5">
    <source>
        <dbReference type="ARBA" id="ARBA00022723"/>
    </source>
</evidence>
<feature type="domain" description="Peptidase M13 N-terminal" evidence="11">
    <location>
        <begin position="61"/>
        <end position="418"/>
    </location>
</feature>
<keyword evidence="12" id="KW-1185">Reference proteome</keyword>
<dbReference type="CDD" id="cd08662">
    <property type="entry name" value="M13"/>
    <property type="match status" value="1"/>
</dbReference>
<evidence type="ECO:0000313" key="12">
    <source>
        <dbReference type="Proteomes" id="UP001652628"/>
    </source>
</evidence>
<comment type="similarity">
    <text evidence="3">Belongs to the peptidase M13 family.</text>
</comment>
<keyword evidence="4" id="KW-0645">Protease</keyword>
<dbReference type="InterPro" id="IPR024079">
    <property type="entry name" value="MetalloPept_cat_dom_sf"/>
</dbReference>
<dbReference type="GO" id="GO:0004222">
    <property type="term" value="F:metalloendopeptidase activity"/>
    <property type="evidence" value="ECO:0007669"/>
    <property type="project" value="InterPro"/>
</dbReference>
<dbReference type="Gene3D" id="1.10.1380.10">
    <property type="entry name" value="Neutral endopeptidase , domain2"/>
    <property type="match status" value="1"/>
</dbReference>
<accession>A0AB40A8B7</accession>
<dbReference type="PANTHER" id="PTHR11733">
    <property type="entry name" value="ZINC METALLOPROTEASE FAMILY M13 NEPRILYSIN-RELATED"/>
    <property type="match status" value="1"/>
</dbReference>
<dbReference type="InterPro" id="IPR018497">
    <property type="entry name" value="Peptidase_M13_C"/>
</dbReference>
<protein>
    <submittedName>
        <fullName evidence="13">Endothelin-converting enzyme 2</fullName>
    </submittedName>
</protein>
<dbReference type="Pfam" id="PF05649">
    <property type="entry name" value="Peptidase_M13_N"/>
    <property type="match status" value="1"/>
</dbReference>
<dbReference type="InterPro" id="IPR000718">
    <property type="entry name" value="Peptidase_M13"/>
</dbReference>
<evidence type="ECO:0000256" key="7">
    <source>
        <dbReference type="ARBA" id="ARBA00022833"/>
    </source>
</evidence>
<dbReference type="GO" id="GO:0046872">
    <property type="term" value="F:metal ion binding"/>
    <property type="evidence" value="ECO:0007669"/>
    <property type="project" value="UniProtKB-KW"/>
</dbReference>
<dbReference type="GeneID" id="108007630"/>
<comment type="cofactor">
    <cofactor evidence="1">
        <name>Zn(2+)</name>
        <dbReference type="ChEBI" id="CHEBI:29105"/>
    </cofactor>
</comment>
<proteinExistence type="inferred from homology"/>
<keyword evidence="5" id="KW-0479">Metal-binding</keyword>
<comment type="subcellular location">
    <subcellularLocation>
        <location evidence="2">Cell membrane</location>
        <topology evidence="2">Single-pass type II membrane protein</topology>
    </subcellularLocation>
</comment>
<gene>
    <name evidence="13" type="primary">Nepl18</name>
</gene>